<evidence type="ECO:0000313" key="1">
    <source>
        <dbReference type="EMBL" id="QTA93976.1"/>
    </source>
</evidence>
<sequence>MTFPRNTFLALNFMFFSFFNYKVKLKITQTILRTVFEN</sequence>
<organism evidence="1 2">
    <name type="scientific">Desulfonema magnum</name>
    <dbReference type="NCBI Taxonomy" id="45655"/>
    <lineage>
        <taxon>Bacteria</taxon>
        <taxon>Pseudomonadati</taxon>
        <taxon>Thermodesulfobacteriota</taxon>
        <taxon>Desulfobacteria</taxon>
        <taxon>Desulfobacterales</taxon>
        <taxon>Desulfococcaceae</taxon>
        <taxon>Desulfonema</taxon>
    </lineage>
</organism>
<evidence type="ECO:0000313" key="2">
    <source>
        <dbReference type="Proteomes" id="UP000663722"/>
    </source>
</evidence>
<dbReference type="AlphaFoldDB" id="A0A975BY89"/>
<accession>A0A975BY89</accession>
<name>A0A975BY89_9BACT</name>
<protein>
    <submittedName>
        <fullName evidence="1">Uncharacterized protein</fullName>
    </submittedName>
</protein>
<dbReference type="KEGG" id="dmm:dnm_100860"/>
<reference evidence="1" key="1">
    <citation type="journal article" date="2021" name="Microb. Physiol.">
        <title>Proteogenomic Insights into the Physiology of Marine, Sulfate-Reducing, Filamentous Desulfonema limicola and Desulfonema magnum.</title>
        <authorList>
            <person name="Schnaars V."/>
            <person name="Wohlbrand L."/>
            <person name="Scheve S."/>
            <person name="Hinrichs C."/>
            <person name="Reinhardt R."/>
            <person name="Rabus R."/>
        </authorList>
    </citation>
    <scope>NUCLEOTIDE SEQUENCE</scope>
    <source>
        <strain evidence="1">4be13</strain>
    </source>
</reference>
<gene>
    <name evidence="1" type="ORF">dnm_100860</name>
</gene>
<keyword evidence="2" id="KW-1185">Reference proteome</keyword>
<proteinExistence type="predicted"/>
<dbReference type="Proteomes" id="UP000663722">
    <property type="component" value="Chromosome"/>
</dbReference>
<dbReference type="EMBL" id="CP061800">
    <property type="protein sequence ID" value="QTA93976.1"/>
    <property type="molecule type" value="Genomic_DNA"/>
</dbReference>